<dbReference type="PANTHER" id="PTHR48421">
    <property type="entry name" value="MYCBP-ASSOCIATED PROTEIN"/>
    <property type="match status" value="1"/>
</dbReference>
<dbReference type="PANTHER" id="PTHR48421:SF1">
    <property type="entry name" value="MYCBP-ASSOCIATED PROTEIN"/>
    <property type="match status" value="1"/>
</dbReference>
<protein>
    <recommendedName>
        <fullName evidence="4">MYCBP-associated protein</fullName>
    </recommendedName>
</protein>
<reference evidence="2 3" key="1">
    <citation type="submission" date="2009-08" db="EMBL/GenBank/DDBJ databases">
        <title>The Genome Sequence of Spizellomyces punctatus strain DAOM BR117.</title>
        <authorList>
            <consortium name="The Broad Institute Genome Sequencing Platform"/>
            <person name="Russ C."/>
            <person name="Cuomo C."/>
            <person name="Shea T."/>
            <person name="Young S.K."/>
            <person name="Zeng Q."/>
            <person name="Koehrsen M."/>
            <person name="Haas B."/>
            <person name="Borodovsky M."/>
            <person name="Guigo R."/>
            <person name="Alvarado L."/>
            <person name="Berlin A."/>
            <person name="Bochicchio J."/>
            <person name="Borenstein D."/>
            <person name="Chapman S."/>
            <person name="Chen Z."/>
            <person name="Engels R."/>
            <person name="Freedman E."/>
            <person name="Gellesch M."/>
            <person name="Goldberg J."/>
            <person name="Griggs A."/>
            <person name="Gujja S."/>
            <person name="Heiman D."/>
            <person name="Hepburn T."/>
            <person name="Howarth C."/>
            <person name="Jen D."/>
            <person name="Larson L."/>
            <person name="Lewis B."/>
            <person name="Mehta T."/>
            <person name="Park D."/>
            <person name="Pearson M."/>
            <person name="Roberts A."/>
            <person name="Saif S."/>
            <person name="Shenoy N."/>
            <person name="Sisk P."/>
            <person name="Stolte C."/>
            <person name="Sykes S."/>
            <person name="Thomson T."/>
            <person name="Walk T."/>
            <person name="White J."/>
            <person name="Yandava C."/>
            <person name="Burger G."/>
            <person name="Gray M.W."/>
            <person name="Holland P.W.H."/>
            <person name="King N."/>
            <person name="Lang F.B.F."/>
            <person name="Roger A.J."/>
            <person name="Ruiz-Trillo I."/>
            <person name="Lander E."/>
            <person name="Nusbaum C."/>
        </authorList>
    </citation>
    <scope>NUCLEOTIDE SEQUENCE [LARGE SCALE GENOMIC DNA]</scope>
    <source>
        <strain evidence="2 3">DAOM BR117</strain>
    </source>
</reference>
<accession>A0A0L0HI67</accession>
<evidence type="ECO:0000313" key="2">
    <source>
        <dbReference type="EMBL" id="KND00524.1"/>
    </source>
</evidence>
<feature type="region of interest" description="Disordered" evidence="1">
    <location>
        <begin position="609"/>
        <end position="676"/>
    </location>
</feature>
<dbReference type="GeneID" id="27688264"/>
<evidence type="ECO:0000256" key="1">
    <source>
        <dbReference type="SAM" id="MobiDB-lite"/>
    </source>
</evidence>
<keyword evidence="3" id="KW-1185">Reference proteome</keyword>
<gene>
    <name evidence="2" type="ORF">SPPG_04835</name>
</gene>
<feature type="compositionally biased region" description="Low complexity" evidence="1">
    <location>
        <begin position="659"/>
        <end position="675"/>
    </location>
</feature>
<dbReference type="VEuPathDB" id="FungiDB:SPPG_04835"/>
<dbReference type="RefSeq" id="XP_016608563.1">
    <property type="nucleotide sequence ID" value="XM_016753074.1"/>
</dbReference>
<feature type="compositionally biased region" description="Basic and acidic residues" evidence="1">
    <location>
        <begin position="91"/>
        <end position="109"/>
    </location>
</feature>
<organism evidence="2 3">
    <name type="scientific">Spizellomyces punctatus (strain DAOM BR117)</name>
    <dbReference type="NCBI Taxonomy" id="645134"/>
    <lineage>
        <taxon>Eukaryota</taxon>
        <taxon>Fungi</taxon>
        <taxon>Fungi incertae sedis</taxon>
        <taxon>Chytridiomycota</taxon>
        <taxon>Chytridiomycota incertae sedis</taxon>
        <taxon>Chytridiomycetes</taxon>
        <taxon>Spizellomycetales</taxon>
        <taxon>Spizellomycetaceae</taxon>
        <taxon>Spizellomyces</taxon>
    </lineage>
</organism>
<dbReference type="Pfam" id="PF14646">
    <property type="entry name" value="MYCBPAP"/>
    <property type="match status" value="2"/>
</dbReference>
<dbReference type="InterPro" id="IPR013783">
    <property type="entry name" value="Ig-like_fold"/>
</dbReference>
<feature type="compositionally biased region" description="Acidic residues" evidence="1">
    <location>
        <begin position="80"/>
        <end position="90"/>
    </location>
</feature>
<dbReference type="OMA" id="QTHERNA"/>
<feature type="region of interest" description="Disordered" evidence="1">
    <location>
        <begin position="291"/>
        <end position="314"/>
    </location>
</feature>
<dbReference type="Gene3D" id="2.60.40.10">
    <property type="entry name" value="Immunoglobulins"/>
    <property type="match status" value="1"/>
</dbReference>
<dbReference type="OrthoDB" id="10263316at2759"/>
<dbReference type="AlphaFoldDB" id="A0A0L0HI67"/>
<dbReference type="eggNOG" id="ENOG502QT8X">
    <property type="taxonomic scope" value="Eukaryota"/>
</dbReference>
<dbReference type="InterPro" id="IPR032707">
    <property type="entry name" value="MYCBPAP"/>
</dbReference>
<feature type="region of interest" description="Disordered" evidence="1">
    <location>
        <begin position="71"/>
        <end position="109"/>
    </location>
</feature>
<dbReference type="EMBL" id="KQ257456">
    <property type="protein sequence ID" value="KND00524.1"/>
    <property type="molecule type" value="Genomic_DNA"/>
</dbReference>
<name>A0A0L0HI67_SPIPD</name>
<dbReference type="Proteomes" id="UP000053201">
    <property type="component" value="Unassembled WGS sequence"/>
</dbReference>
<proteinExistence type="predicted"/>
<dbReference type="InParanoid" id="A0A0L0HI67"/>
<evidence type="ECO:0000313" key="3">
    <source>
        <dbReference type="Proteomes" id="UP000053201"/>
    </source>
</evidence>
<dbReference type="STRING" id="645134.A0A0L0HI67"/>
<evidence type="ECO:0008006" key="4">
    <source>
        <dbReference type="Google" id="ProtNLM"/>
    </source>
</evidence>
<sequence length="751" mass="83846">MGQNRPYVLVAKEVPPDVMGEDLKYTQPERKPVPVSFVRHKEYGPRRAPTGRILPHTILGSADEFEELERLERGVSEGYDGGESEEEREEEREREREREEKERSDREEKRRRVEEERQRWLGKLRIFQRYIELRETHALKTWTRHSHVWSKNESHISKATRRSKSHLLMSRLNTHRQKVERSRLIETALRVLEEEHVEFWRVGCRVGSELLGLVMPIPKGGPRQIERVRTIDTAPPPSNDYYVQKAQELSPIISLFDPFHELGDGGYMEVRGHSILSNRMTSLVEKLVTKLDDQNPPPPVTEPEPQTSSPQGPILHLPQKRLTFTTDLSETTASVLTIYNTGSTAIRFEISKVEMENAVGVKEVRDGVQRFYLKNCGGMILPGLAWDVGVAFKSCRPGVYTEKWKIITVPDVGDAEEELVVTLQGIAIEPDTTASKRVALERLLHHREATTAAKTFLNSLLTSITKPPRTKPPKATATLSDKNPGLGLEFSARIVESLESLAQEAYRVVGVGFGWDGSVLTLYNVMNQISEAELRSTYLRRLNECIDAASKKDVGNGESLLNVVGYDIVASLADQIAETSEVLRKRMGLPVVRAATKFFDDEKLIDLDGGLEGPPSGAGTAPIDAARRATPPVTQPSDAGDKGKKGSVASKEPAAKKASTPGPTGKPGTKGGPKSKTVEINLQEPEAATPHHPIVLAKVSVKPRKLDSSKGWTRERRQMEDAYKREFKQEAWLAVASAITRLCDLFADLDG</sequence>